<feature type="domain" description="Leucine-rich repeat-containing N-terminal plant-type" evidence="14">
    <location>
        <begin position="39"/>
        <end position="82"/>
    </location>
</feature>
<dbReference type="GO" id="GO:0005886">
    <property type="term" value="C:plasma membrane"/>
    <property type="evidence" value="ECO:0007669"/>
    <property type="project" value="UniProtKB-SubCell"/>
</dbReference>
<feature type="transmembrane region" description="Helical" evidence="12">
    <location>
        <begin position="957"/>
        <end position="978"/>
    </location>
</feature>
<dbReference type="InterPro" id="IPR032675">
    <property type="entry name" value="LRR_dom_sf"/>
</dbReference>
<dbReference type="Gramene" id="QL04p024148:mrna">
    <property type="protein sequence ID" value="QL04p024148:mrna:CDS:1"/>
    <property type="gene ID" value="QL04p024148"/>
</dbReference>
<evidence type="ECO:0000256" key="10">
    <source>
        <dbReference type="ARBA" id="ARBA00023170"/>
    </source>
</evidence>
<dbReference type="EMBL" id="LRBV02000004">
    <property type="status" value="NOT_ANNOTATED_CDS"/>
    <property type="molecule type" value="Genomic_DNA"/>
</dbReference>
<evidence type="ECO:0000256" key="4">
    <source>
        <dbReference type="ARBA" id="ARBA00022614"/>
    </source>
</evidence>
<dbReference type="InterPro" id="IPR013210">
    <property type="entry name" value="LRR_N_plant-typ"/>
</dbReference>
<evidence type="ECO:0000256" key="7">
    <source>
        <dbReference type="ARBA" id="ARBA00022737"/>
    </source>
</evidence>
<dbReference type="PANTHER" id="PTHR48061:SF12">
    <property type="entry name" value="DISEASE RESISTANCE LIKE PROTEIN"/>
    <property type="match status" value="1"/>
</dbReference>
<comment type="subcellular location">
    <subcellularLocation>
        <location evidence="1">Cell membrane</location>
        <topology evidence="1">Single-pass type I membrane protein</topology>
    </subcellularLocation>
</comment>
<evidence type="ECO:0000259" key="14">
    <source>
        <dbReference type="Pfam" id="PF08263"/>
    </source>
</evidence>
<dbReference type="Pfam" id="PF08263">
    <property type="entry name" value="LRRNT_2"/>
    <property type="match status" value="1"/>
</dbReference>
<dbReference type="Pfam" id="PF00560">
    <property type="entry name" value="LRR_1"/>
    <property type="match status" value="6"/>
</dbReference>
<keyword evidence="9 12" id="KW-0472">Membrane</keyword>
<evidence type="ECO:0000256" key="1">
    <source>
        <dbReference type="ARBA" id="ARBA00004251"/>
    </source>
</evidence>
<dbReference type="PRINTS" id="PR00019">
    <property type="entry name" value="LEURICHRPT"/>
</dbReference>
<evidence type="ECO:0000256" key="5">
    <source>
        <dbReference type="ARBA" id="ARBA00022692"/>
    </source>
</evidence>
<dbReference type="FunFam" id="3.80.10.10:FF:000041">
    <property type="entry name" value="LRR receptor-like serine/threonine-protein kinase ERECTA"/>
    <property type="match status" value="1"/>
</dbReference>
<organism evidence="15 16">
    <name type="scientific">Quercus lobata</name>
    <name type="common">Valley oak</name>
    <dbReference type="NCBI Taxonomy" id="97700"/>
    <lineage>
        <taxon>Eukaryota</taxon>
        <taxon>Viridiplantae</taxon>
        <taxon>Streptophyta</taxon>
        <taxon>Embryophyta</taxon>
        <taxon>Tracheophyta</taxon>
        <taxon>Spermatophyta</taxon>
        <taxon>Magnoliopsida</taxon>
        <taxon>eudicotyledons</taxon>
        <taxon>Gunneridae</taxon>
        <taxon>Pentapetalae</taxon>
        <taxon>rosids</taxon>
        <taxon>fabids</taxon>
        <taxon>Fagales</taxon>
        <taxon>Fagaceae</taxon>
        <taxon>Quercus</taxon>
    </lineage>
</organism>
<proteinExistence type="inferred from homology"/>
<evidence type="ECO:0000256" key="2">
    <source>
        <dbReference type="ARBA" id="ARBA00009592"/>
    </source>
</evidence>
<dbReference type="FunFam" id="3.80.10.10:FF:000095">
    <property type="entry name" value="LRR receptor-like serine/threonine-protein kinase GSO1"/>
    <property type="match status" value="1"/>
</dbReference>
<dbReference type="SUPFAM" id="SSF52047">
    <property type="entry name" value="RNI-like"/>
    <property type="match status" value="1"/>
</dbReference>
<evidence type="ECO:0000313" key="16">
    <source>
        <dbReference type="Proteomes" id="UP000594261"/>
    </source>
</evidence>
<reference evidence="15 16" key="1">
    <citation type="journal article" date="2016" name="G3 (Bethesda)">
        <title>First Draft Assembly and Annotation of the Genome of a California Endemic Oak Quercus lobata Nee (Fagaceae).</title>
        <authorList>
            <person name="Sork V.L."/>
            <person name="Fitz-Gibbon S.T."/>
            <person name="Puiu D."/>
            <person name="Crepeau M."/>
            <person name="Gugger P.F."/>
            <person name="Sherman R."/>
            <person name="Stevens K."/>
            <person name="Langley C.H."/>
            <person name="Pellegrini M."/>
            <person name="Salzberg S.L."/>
        </authorList>
    </citation>
    <scope>NUCLEOTIDE SEQUENCE [LARGE SCALE GENOMIC DNA]</scope>
    <source>
        <strain evidence="15 16">cv. SW786</strain>
    </source>
</reference>
<evidence type="ECO:0000256" key="11">
    <source>
        <dbReference type="ARBA" id="ARBA00023180"/>
    </source>
</evidence>
<dbReference type="InterPro" id="IPR046956">
    <property type="entry name" value="RLP23-like"/>
</dbReference>
<dbReference type="InParanoid" id="A0A7N2LF74"/>
<evidence type="ECO:0000313" key="15">
    <source>
        <dbReference type="EnsemblPlants" id="QL04p024148:mrna:CDS:1"/>
    </source>
</evidence>
<dbReference type="Pfam" id="PF13855">
    <property type="entry name" value="LRR_8"/>
    <property type="match status" value="2"/>
</dbReference>
<feature type="chain" id="PRO_5029460146" description="Leucine-rich repeat-containing N-terminal plant-type domain-containing protein" evidence="13">
    <location>
        <begin position="29"/>
        <end position="994"/>
    </location>
</feature>
<evidence type="ECO:0000256" key="8">
    <source>
        <dbReference type="ARBA" id="ARBA00022989"/>
    </source>
</evidence>
<sequence>MGSSKCLLISVLLPFFLSIFHFPNSCSSFSTQPLCNDFESVALLQFKQSLKINVNASGDPKISSWNSGERNDCCSWDGVLCDAGTGHVIGLDLSSSQLYGSFNSSSGLFHLVHLQKLNLAGNDFNYSQIPPSIRYLSNLTHLNLSLTNFSSQIPPEIFELSNLVSLDLSFNPLKLQKPGLKGLCENLTSLKHLYLDEVDISSPVPHTMANLSSLMSLGLSRCGLYGEFPTEIFKLRNLQFLSVKGNQDLRGYLPEFHSSSPLRILRLAHTSFFGKLPDSIGNLPSLYELDIIFCNFSGLIPTSIGNLTTLNNLDLSINNFFGQIPFSLANLTQLSQLDLSYNSFSPQTLSWLGKQTKLTLLNLGQTNSYGDIPASLKNLTQLTILRLNRNQLTGQIPSWLVNHTQLIELDLGVNKLHGSIPQSISRLVNLKDLSLAKNNFNGSVKFDLFLNLKNLTRLQLSGVHLSFPLTSTVNASTPKLMLLGLVACNLTEFPIFLRFQHELEAVYLSHNDIHGQIPKWIFNMGKQTLLSLDLSFNYLTGFESFNHTSLILPWASLLILDLNSNKLNGSLPIPPPSIVEYSAKSNTLTGQISPLFCNLSSIEVLDLSHNNLSGMLPHCLDNLSKFLLVLSLRNNDFHGILPTAYMEGSTLKVMDVSYNQLEGQIPRSLSNCTMLEILLLSNNQFKDIFPSWLGKLPSLKVLSLRSNGFHSSIGKPKSNFEFPKLHIIDLSYNKFTGNLPSEYFQCWNSMKVVNLTDSKVDNLLTYMVTRANPIYLIAVTIITSQDFVWFDYYSFSLELTSKGIETVYEKIQGTLIVVDLSNNRFEGEISEVIGNLKGLHLLNLSNNCLIGHIPSSLGNLTELESLDFSQNNLSGEIPQQLLHLTFLAFFNVSNNHLTGPIPQGQQFATFQSNSYLGNTGLCGKPLTKNCKSYGSSTQPLPNPKRGEGSNFPSKSNWVVIMMGYGSGLVVGFVIGNNLNIRKLERVVKNLRRRQ</sequence>
<evidence type="ECO:0000256" key="3">
    <source>
        <dbReference type="ARBA" id="ARBA00022475"/>
    </source>
</evidence>
<dbReference type="Proteomes" id="UP000594261">
    <property type="component" value="Chromosome 4"/>
</dbReference>
<dbReference type="InterPro" id="IPR001611">
    <property type="entry name" value="Leu-rich_rpt"/>
</dbReference>
<dbReference type="SMART" id="SM00365">
    <property type="entry name" value="LRR_SD22"/>
    <property type="match status" value="5"/>
</dbReference>
<accession>A0A7N2LF74</accession>
<reference evidence="15" key="2">
    <citation type="submission" date="2021-01" db="UniProtKB">
        <authorList>
            <consortium name="EnsemblPlants"/>
        </authorList>
    </citation>
    <scope>IDENTIFICATION</scope>
</reference>
<dbReference type="InterPro" id="IPR003591">
    <property type="entry name" value="Leu-rich_rpt_typical-subtyp"/>
</dbReference>
<comment type="similarity">
    <text evidence="2">Belongs to the RLP family.</text>
</comment>
<dbReference type="SUPFAM" id="SSF52058">
    <property type="entry name" value="L domain-like"/>
    <property type="match status" value="2"/>
</dbReference>
<keyword evidence="8 12" id="KW-1133">Transmembrane helix</keyword>
<name>A0A7N2LF74_QUELO</name>
<keyword evidence="10" id="KW-0675">Receptor</keyword>
<evidence type="ECO:0000256" key="13">
    <source>
        <dbReference type="SAM" id="SignalP"/>
    </source>
</evidence>
<dbReference type="PANTHER" id="PTHR48061">
    <property type="entry name" value="LEUCINE-RICH REPEAT RECEPTOR PROTEIN KINASE EMS1-LIKE-RELATED"/>
    <property type="match status" value="1"/>
</dbReference>
<keyword evidence="7" id="KW-0677">Repeat</keyword>
<dbReference type="EnsemblPlants" id="QL04p024148:mrna">
    <property type="protein sequence ID" value="QL04p024148:mrna:CDS:1"/>
    <property type="gene ID" value="QL04p024148"/>
</dbReference>
<keyword evidence="4" id="KW-0433">Leucine-rich repeat</keyword>
<keyword evidence="6 13" id="KW-0732">Signal</keyword>
<keyword evidence="5 12" id="KW-0812">Transmembrane</keyword>
<dbReference type="FunFam" id="3.80.10.10:FF:000213">
    <property type="entry name" value="Tyrosine-sulfated glycopeptide receptor 1"/>
    <property type="match status" value="1"/>
</dbReference>
<keyword evidence="16" id="KW-1185">Reference proteome</keyword>
<feature type="signal peptide" evidence="13">
    <location>
        <begin position="1"/>
        <end position="28"/>
    </location>
</feature>
<protein>
    <recommendedName>
        <fullName evidence="14">Leucine-rich repeat-containing N-terminal plant-type domain-containing protein</fullName>
    </recommendedName>
</protein>
<dbReference type="SMART" id="SM00369">
    <property type="entry name" value="LRR_TYP"/>
    <property type="match status" value="8"/>
</dbReference>
<keyword evidence="11" id="KW-0325">Glycoprotein</keyword>
<dbReference type="OMA" id="CACNINE"/>
<dbReference type="AlphaFoldDB" id="A0A7N2LF74"/>
<keyword evidence="3" id="KW-1003">Cell membrane</keyword>
<evidence type="ECO:0000256" key="9">
    <source>
        <dbReference type="ARBA" id="ARBA00023136"/>
    </source>
</evidence>
<dbReference type="Gene3D" id="3.80.10.10">
    <property type="entry name" value="Ribonuclease Inhibitor"/>
    <property type="match status" value="3"/>
</dbReference>
<evidence type="ECO:0000256" key="12">
    <source>
        <dbReference type="SAM" id="Phobius"/>
    </source>
</evidence>
<evidence type="ECO:0000256" key="6">
    <source>
        <dbReference type="ARBA" id="ARBA00022729"/>
    </source>
</evidence>